<feature type="transmembrane region" description="Helical" evidence="6">
    <location>
        <begin position="130"/>
        <end position="151"/>
    </location>
</feature>
<evidence type="ECO:0000313" key="8">
    <source>
        <dbReference type="EMBL" id="PUE53496.1"/>
    </source>
</evidence>
<dbReference type="OrthoDB" id="9810662at2"/>
<feature type="transmembrane region" description="Helical" evidence="6">
    <location>
        <begin position="6"/>
        <end position="24"/>
    </location>
</feature>
<proteinExistence type="predicted"/>
<protein>
    <recommendedName>
        <fullName evidence="7">Type II secretion system protein GspF domain-containing protein</fullName>
    </recommendedName>
</protein>
<sequence length="315" mass="34987">MATLNFLFLGFLFLLVASLVYLALNQWASDDFEKRRLGLVQPSRPAEHAWLKRMQSKMMALLLRMSPWAGTAAPEDAMQPSALQMRLLNAGIRSGLAVPVFLGLKTFLTFFLPACFVMLTWLLQLSWSELMFWTGLMAAAALGYYTPNVVLHQLVKKQQKILFHAVPDALDLMRLCVQAGLGLDAAIERVGREMRLSYPQLSDEFALTGLELRAGSSRAEALRHLSQRMGLPDIEGLVSMLIQADRFGTSIAESLEVHSDALRTKRRLIAEEAAAKLPIKLLIPLIFCVFPSLMTVLLGPVVISIAQHLFPLVNG</sequence>
<evidence type="ECO:0000256" key="2">
    <source>
        <dbReference type="ARBA" id="ARBA00022475"/>
    </source>
</evidence>
<keyword evidence="5 6" id="KW-0472">Membrane</keyword>
<accession>A0A315E6F1</accession>
<evidence type="ECO:0000259" key="7">
    <source>
        <dbReference type="Pfam" id="PF00482"/>
    </source>
</evidence>
<reference evidence="8 9" key="1">
    <citation type="submission" date="2017-04" db="EMBL/GenBank/DDBJ databases">
        <title>Unexpected and diverse lifestyles within the genus Limnohabitans.</title>
        <authorList>
            <person name="Kasalicky V."/>
            <person name="Mehrshad M."/>
            <person name="Andrei S.-A."/>
            <person name="Salcher M."/>
            <person name="Kratochvilova H."/>
            <person name="Simek K."/>
            <person name="Ghai R."/>
        </authorList>
    </citation>
    <scope>NUCLEOTIDE SEQUENCE [LARGE SCALE GENOMIC DNA]</scope>
    <source>
        <strain evidence="8 9">II-B4</strain>
    </source>
</reference>
<evidence type="ECO:0000256" key="3">
    <source>
        <dbReference type="ARBA" id="ARBA00022692"/>
    </source>
</evidence>
<feature type="domain" description="Type II secretion system protein GspF" evidence="7">
    <location>
        <begin position="170"/>
        <end position="298"/>
    </location>
</feature>
<keyword evidence="4 6" id="KW-1133">Transmembrane helix</keyword>
<feature type="transmembrane region" description="Helical" evidence="6">
    <location>
        <begin position="281"/>
        <end position="306"/>
    </location>
</feature>
<feature type="transmembrane region" description="Helical" evidence="6">
    <location>
        <begin position="96"/>
        <end position="124"/>
    </location>
</feature>
<comment type="caution">
    <text evidence="8">The sequence shown here is derived from an EMBL/GenBank/DDBJ whole genome shotgun (WGS) entry which is preliminary data.</text>
</comment>
<comment type="subcellular location">
    <subcellularLocation>
        <location evidence="1">Cell membrane</location>
        <topology evidence="1">Multi-pass membrane protein</topology>
    </subcellularLocation>
</comment>
<keyword evidence="3 6" id="KW-0812">Transmembrane</keyword>
<dbReference type="PANTHER" id="PTHR35007">
    <property type="entry name" value="INTEGRAL MEMBRANE PROTEIN-RELATED"/>
    <property type="match status" value="1"/>
</dbReference>
<dbReference type="PANTHER" id="PTHR35007:SF2">
    <property type="entry name" value="PILUS ASSEMBLE PROTEIN"/>
    <property type="match status" value="1"/>
</dbReference>
<evidence type="ECO:0000256" key="1">
    <source>
        <dbReference type="ARBA" id="ARBA00004651"/>
    </source>
</evidence>
<evidence type="ECO:0000313" key="9">
    <source>
        <dbReference type="Proteomes" id="UP000250790"/>
    </source>
</evidence>
<dbReference type="GO" id="GO:0005886">
    <property type="term" value="C:plasma membrane"/>
    <property type="evidence" value="ECO:0007669"/>
    <property type="project" value="UniProtKB-SubCell"/>
</dbReference>
<gene>
    <name evidence="8" type="ORF">B9Z37_10625</name>
</gene>
<evidence type="ECO:0000256" key="5">
    <source>
        <dbReference type="ARBA" id="ARBA00023136"/>
    </source>
</evidence>
<dbReference type="InterPro" id="IPR018076">
    <property type="entry name" value="T2SS_GspF_dom"/>
</dbReference>
<keyword evidence="2" id="KW-1003">Cell membrane</keyword>
<evidence type="ECO:0000256" key="6">
    <source>
        <dbReference type="SAM" id="Phobius"/>
    </source>
</evidence>
<dbReference type="Pfam" id="PF00482">
    <property type="entry name" value="T2SSF"/>
    <property type="match status" value="1"/>
</dbReference>
<organism evidence="8 9">
    <name type="scientific">Limnohabitans parvus II-B4</name>
    <dbReference type="NCBI Taxonomy" id="1293052"/>
    <lineage>
        <taxon>Bacteria</taxon>
        <taxon>Pseudomonadati</taxon>
        <taxon>Pseudomonadota</taxon>
        <taxon>Betaproteobacteria</taxon>
        <taxon>Burkholderiales</taxon>
        <taxon>Comamonadaceae</taxon>
        <taxon>Limnohabitans</taxon>
    </lineage>
</organism>
<evidence type="ECO:0000256" key="4">
    <source>
        <dbReference type="ARBA" id="ARBA00022989"/>
    </source>
</evidence>
<dbReference type="EMBL" id="NESN01000003">
    <property type="protein sequence ID" value="PUE53496.1"/>
    <property type="molecule type" value="Genomic_DNA"/>
</dbReference>
<dbReference type="AlphaFoldDB" id="A0A315E6F1"/>
<keyword evidence="9" id="KW-1185">Reference proteome</keyword>
<name>A0A315E6F1_9BURK</name>
<dbReference type="Proteomes" id="UP000250790">
    <property type="component" value="Unassembled WGS sequence"/>
</dbReference>